<protein>
    <recommendedName>
        <fullName evidence="4">Beta-carotene 15,15'-monooxygenase</fullName>
    </recommendedName>
</protein>
<feature type="transmembrane region" description="Helical" evidence="1">
    <location>
        <begin position="31"/>
        <end position="56"/>
    </location>
</feature>
<name>A0ABX0I4R4_9FLAO</name>
<feature type="transmembrane region" description="Helical" evidence="1">
    <location>
        <begin position="156"/>
        <end position="177"/>
    </location>
</feature>
<feature type="transmembrane region" description="Helical" evidence="1">
    <location>
        <begin position="126"/>
        <end position="150"/>
    </location>
</feature>
<organism evidence="2 3">
    <name type="scientific">Flavobacterium difficile</name>
    <dbReference type="NCBI Taxonomy" id="2709659"/>
    <lineage>
        <taxon>Bacteria</taxon>
        <taxon>Pseudomonadati</taxon>
        <taxon>Bacteroidota</taxon>
        <taxon>Flavobacteriia</taxon>
        <taxon>Flavobacteriales</taxon>
        <taxon>Flavobacteriaceae</taxon>
        <taxon>Flavobacterium</taxon>
    </lineage>
</organism>
<evidence type="ECO:0000313" key="3">
    <source>
        <dbReference type="Proteomes" id="UP000800984"/>
    </source>
</evidence>
<evidence type="ECO:0000313" key="2">
    <source>
        <dbReference type="EMBL" id="NHM02183.1"/>
    </source>
</evidence>
<evidence type="ECO:0008006" key="4">
    <source>
        <dbReference type="Google" id="ProtNLM"/>
    </source>
</evidence>
<comment type="caution">
    <text evidence="2">The sequence shown here is derived from an EMBL/GenBank/DDBJ whole genome shotgun (WGS) entry which is preliminary data.</text>
</comment>
<feature type="transmembrane region" description="Helical" evidence="1">
    <location>
        <begin position="76"/>
        <end position="101"/>
    </location>
</feature>
<sequence length="255" mass="28462">MSNFQTKFNQNHTPDIGTLLDESFNTFKKTVWISGVGTILMVLFILPISFFILASVFEIDSLQEFAKMSPTLAEDFNYILTNAAVSIPLSALVAPLTAGIYKINHLAKQNKEFSFSNLFDYYNGKYFFNIASCTFLIGLYSNVLGLGLIYLKLTFVATNIQLLVSFLFMLAIPLIIFENQNALTAMSNSSKITIKHPFTIIVCIILAVIISLLGLFALCLGIFFTVGYIYTMNYSIYNAIIPVENSSSFDEIGKE</sequence>
<keyword evidence="1" id="KW-0472">Membrane</keyword>
<keyword evidence="1" id="KW-0812">Transmembrane</keyword>
<evidence type="ECO:0000256" key="1">
    <source>
        <dbReference type="SAM" id="Phobius"/>
    </source>
</evidence>
<feature type="transmembrane region" description="Helical" evidence="1">
    <location>
        <begin position="198"/>
        <end position="230"/>
    </location>
</feature>
<dbReference type="EMBL" id="JAAJBT010000004">
    <property type="protein sequence ID" value="NHM02183.1"/>
    <property type="molecule type" value="Genomic_DNA"/>
</dbReference>
<dbReference type="RefSeq" id="WP_166077283.1">
    <property type="nucleotide sequence ID" value="NZ_JAAJBT010000004.1"/>
</dbReference>
<proteinExistence type="predicted"/>
<accession>A0ABX0I4R4</accession>
<keyword evidence="1" id="KW-1133">Transmembrane helix</keyword>
<keyword evidence="3" id="KW-1185">Reference proteome</keyword>
<reference evidence="2 3" key="1">
    <citation type="submission" date="2020-02" db="EMBL/GenBank/DDBJ databases">
        <authorList>
            <person name="Chen W.-M."/>
        </authorList>
    </citation>
    <scope>NUCLEOTIDE SEQUENCE [LARGE SCALE GENOMIC DNA]</scope>
    <source>
        <strain evidence="2 3">KDG-16</strain>
    </source>
</reference>
<dbReference type="Proteomes" id="UP000800984">
    <property type="component" value="Unassembled WGS sequence"/>
</dbReference>
<gene>
    <name evidence="2" type="ORF">G4D72_08680</name>
</gene>